<organism evidence="6 7">
    <name type="scientific">Phyllotreta striolata</name>
    <name type="common">Striped flea beetle</name>
    <name type="synonym">Crioceris striolata</name>
    <dbReference type="NCBI Taxonomy" id="444603"/>
    <lineage>
        <taxon>Eukaryota</taxon>
        <taxon>Metazoa</taxon>
        <taxon>Ecdysozoa</taxon>
        <taxon>Arthropoda</taxon>
        <taxon>Hexapoda</taxon>
        <taxon>Insecta</taxon>
        <taxon>Pterygota</taxon>
        <taxon>Neoptera</taxon>
        <taxon>Endopterygota</taxon>
        <taxon>Coleoptera</taxon>
        <taxon>Polyphaga</taxon>
        <taxon>Cucujiformia</taxon>
        <taxon>Chrysomeloidea</taxon>
        <taxon>Chrysomelidae</taxon>
        <taxon>Galerucinae</taxon>
        <taxon>Alticini</taxon>
        <taxon>Phyllotreta</taxon>
    </lineage>
</organism>
<dbReference type="OrthoDB" id="6339452at2759"/>
<dbReference type="Proteomes" id="UP001153712">
    <property type="component" value="Chromosome 7"/>
</dbReference>
<feature type="domain" description="Peptidase S1" evidence="5">
    <location>
        <begin position="155"/>
        <end position="406"/>
    </location>
</feature>
<dbReference type="InterPro" id="IPR009003">
    <property type="entry name" value="Peptidase_S1_PA"/>
</dbReference>
<feature type="compositionally biased region" description="Low complexity" evidence="3">
    <location>
        <begin position="81"/>
        <end position="103"/>
    </location>
</feature>
<feature type="signal peptide" evidence="4">
    <location>
        <begin position="1"/>
        <end position="21"/>
    </location>
</feature>
<dbReference type="PROSITE" id="PS50240">
    <property type="entry name" value="TRYPSIN_DOM"/>
    <property type="match status" value="1"/>
</dbReference>
<sequence length="408" mass="45008">MVKCGGSVVNILLVLVASALGQLEEGDQCGRNGVCEFITHCPQAMADLKKGIFPTNICGYQGTKSIICCENNTPRPIVTERTPTPHITRSTSPPTTTTVRQRPNLSNAKAPGDKAKEMCKEYAQFAYEKIPSQTLNLDTTFSSELICPIKTVPLIVDGTQASEREFPHMIHLGYLSGTETEWACGGTLISTKFILTAAHCVHGHALGDVKLARGGFTNQTETKHVQVRNVIQRINHPSYNYQKYNDIALLRVDRSFDLNTYLRPACLYTQHYIPYRTSIASGWGNTQYGLEGGSKELLKVTLEFFTTAECNNTYRRSINKADSDLYMGIDEGSMICAGSRVNKSDTCNGDSGGPLVLVHPDAPDIKCMYDVIGITSFGYYCGLAKNLPSVYTRVSNYVAWIEQNVWPN</sequence>
<dbReference type="InterPro" id="IPR001314">
    <property type="entry name" value="Peptidase_S1A"/>
</dbReference>
<dbReference type="PRINTS" id="PR00722">
    <property type="entry name" value="CHYMOTRYPSIN"/>
</dbReference>
<evidence type="ECO:0000256" key="4">
    <source>
        <dbReference type="SAM" id="SignalP"/>
    </source>
</evidence>
<accession>A0A9N9TZF7</accession>
<dbReference type="GO" id="GO:0004252">
    <property type="term" value="F:serine-type endopeptidase activity"/>
    <property type="evidence" value="ECO:0007669"/>
    <property type="project" value="InterPro"/>
</dbReference>
<keyword evidence="1" id="KW-1015">Disulfide bond</keyword>
<dbReference type="InterPro" id="IPR001254">
    <property type="entry name" value="Trypsin_dom"/>
</dbReference>
<evidence type="ECO:0000313" key="6">
    <source>
        <dbReference type="EMBL" id="CAG9863676.1"/>
    </source>
</evidence>
<evidence type="ECO:0000256" key="1">
    <source>
        <dbReference type="ARBA" id="ARBA00023157"/>
    </source>
</evidence>
<dbReference type="SUPFAM" id="SSF50494">
    <property type="entry name" value="Trypsin-like serine proteases"/>
    <property type="match status" value="1"/>
</dbReference>
<gene>
    <name evidence="6" type="ORF">PHYEVI_LOCUS9960</name>
</gene>
<feature type="region of interest" description="Disordered" evidence="3">
    <location>
        <begin position="78"/>
        <end position="111"/>
    </location>
</feature>
<protein>
    <recommendedName>
        <fullName evidence="5">Peptidase S1 domain-containing protein</fullName>
    </recommendedName>
</protein>
<keyword evidence="2" id="KW-0720">Serine protease</keyword>
<keyword evidence="2" id="KW-0645">Protease</keyword>
<name>A0A9N9TZF7_PHYSR</name>
<proteinExistence type="predicted"/>
<dbReference type="FunFam" id="2.40.10.10:FF:000068">
    <property type="entry name" value="transmembrane protease serine 2"/>
    <property type="match status" value="1"/>
</dbReference>
<dbReference type="CDD" id="cd00190">
    <property type="entry name" value="Tryp_SPc"/>
    <property type="match status" value="1"/>
</dbReference>
<evidence type="ECO:0000256" key="3">
    <source>
        <dbReference type="SAM" id="MobiDB-lite"/>
    </source>
</evidence>
<feature type="chain" id="PRO_5040155586" description="Peptidase S1 domain-containing protein" evidence="4">
    <location>
        <begin position="22"/>
        <end position="408"/>
    </location>
</feature>
<dbReference type="InterPro" id="IPR033116">
    <property type="entry name" value="TRYPSIN_SER"/>
</dbReference>
<evidence type="ECO:0000313" key="7">
    <source>
        <dbReference type="Proteomes" id="UP001153712"/>
    </source>
</evidence>
<dbReference type="AlphaFoldDB" id="A0A9N9TZF7"/>
<keyword evidence="4" id="KW-0732">Signal</keyword>
<dbReference type="GO" id="GO:0006508">
    <property type="term" value="P:proteolysis"/>
    <property type="evidence" value="ECO:0007669"/>
    <property type="project" value="UniProtKB-KW"/>
</dbReference>
<dbReference type="PANTHER" id="PTHR24252">
    <property type="entry name" value="ACROSIN-RELATED"/>
    <property type="match status" value="1"/>
</dbReference>
<keyword evidence="2" id="KW-0378">Hydrolase</keyword>
<dbReference type="InterPro" id="IPR018114">
    <property type="entry name" value="TRYPSIN_HIS"/>
</dbReference>
<dbReference type="Gene3D" id="2.40.10.10">
    <property type="entry name" value="Trypsin-like serine proteases"/>
    <property type="match status" value="1"/>
</dbReference>
<dbReference type="PROSITE" id="PS00134">
    <property type="entry name" value="TRYPSIN_HIS"/>
    <property type="match status" value="1"/>
</dbReference>
<dbReference type="EMBL" id="OU900100">
    <property type="protein sequence ID" value="CAG9863676.1"/>
    <property type="molecule type" value="Genomic_DNA"/>
</dbReference>
<reference evidence="6" key="1">
    <citation type="submission" date="2022-01" db="EMBL/GenBank/DDBJ databases">
        <authorList>
            <person name="King R."/>
        </authorList>
    </citation>
    <scope>NUCLEOTIDE SEQUENCE</scope>
</reference>
<keyword evidence="7" id="KW-1185">Reference proteome</keyword>
<dbReference type="InterPro" id="IPR043504">
    <property type="entry name" value="Peptidase_S1_PA_chymotrypsin"/>
</dbReference>
<evidence type="ECO:0000259" key="5">
    <source>
        <dbReference type="PROSITE" id="PS50240"/>
    </source>
</evidence>
<dbReference type="PANTHER" id="PTHR24252:SF7">
    <property type="entry name" value="HYALIN"/>
    <property type="match status" value="1"/>
</dbReference>
<dbReference type="PROSITE" id="PS00135">
    <property type="entry name" value="TRYPSIN_SER"/>
    <property type="match status" value="1"/>
</dbReference>
<dbReference type="Pfam" id="PF00089">
    <property type="entry name" value="Trypsin"/>
    <property type="match status" value="1"/>
</dbReference>
<evidence type="ECO:0000256" key="2">
    <source>
        <dbReference type="RuleBase" id="RU363034"/>
    </source>
</evidence>
<dbReference type="SMART" id="SM00020">
    <property type="entry name" value="Tryp_SPc"/>
    <property type="match status" value="1"/>
</dbReference>